<dbReference type="GO" id="GO:0005634">
    <property type="term" value="C:nucleus"/>
    <property type="evidence" value="ECO:0007669"/>
    <property type="project" value="UniProtKB-SubCell"/>
</dbReference>
<comment type="caution">
    <text evidence="7">The sequence shown here is derived from an EMBL/GenBank/DDBJ whole genome shotgun (WGS) entry which is preliminary data.</text>
</comment>
<evidence type="ECO:0000313" key="7">
    <source>
        <dbReference type="EMBL" id="KAK4219662.1"/>
    </source>
</evidence>
<feature type="region of interest" description="Disordered" evidence="5">
    <location>
        <begin position="234"/>
        <end position="344"/>
    </location>
</feature>
<accession>A0AAN6YMX8</accession>
<evidence type="ECO:0000256" key="2">
    <source>
        <dbReference type="ARBA" id="ARBA00022763"/>
    </source>
</evidence>
<keyword evidence="2" id="KW-0227">DNA damage</keyword>
<evidence type="ECO:0000259" key="6">
    <source>
        <dbReference type="Pfam" id="PF08573"/>
    </source>
</evidence>
<feature type="compositionally biased region" description="Acidic residues" evidence="5">
    <location>
        <begin position="265"/>
        <end position="277"/>
    </location>
</feature>
<keyword evidence="7" id="KW-0255">Endonuclease</keyword>
<feature type="compositionally biased region" description="Polar residues" evidence="5">
    <location>
        <begin position="477"/>
        <end position="487"/>
    </location>
</feature>
<protein>
    <submittedName>
        <fullName evidence="7">DNA repair protein endonuclease SAE2/CtIP C-terminus-domain-containing protein</fullName>
    </submittedName>
</protein>
<evidence type="ECO:0000256" key="5">
    <source>
        <dbReference type="SAM" id="MobiDB-lite"/>
    </source>
</evidence>
<evidence type="ECO:0000256" key="3">
    <source>
        <dbReference type="ARBA" id="ARBA00023242"/>
    </source>
</evidence>
<evidence type="ECO:0000313" key="8">
    <source>
        <dbReference type="Proteomes" id="UP001301769"/>
    </source>
</evidence>
<keyword evidence="8" id="KW-1185">Reference proteome</keyword>
<dbReference type="Pfam" id="PF08573">
    <property type="entry name" value="SAE2"/>
    <property type="match status" value="1"/>
</dbReference>
<comment type="subcellular location">
    <subcellularLocation>
        <location evidence="1">Nucleus</location>
    </subcellularLocation>
</comment>
<reference evidence="7" key="2">
    <citation type="submission" date="2023-05" db="EMBL/GenBank/DDBJ databases">
        <authorList>
            <consortium name="Lawrence Berkeley National Laboratory"/>
            <person name="Steindorff A."/>
            <person name="Hensen N."/>
            <person name="Bonometti L."/>
            <person name="Westerberg I."/>
            <person name="Brannstrom I.O."/>
            <person name="Guillou S."/>
            <person name="Cros-Aarteil S."/>
            <person name="Calhoun S."/>
            <person name="Haridas S."/>
            <person name="Kuo A."/>
            <person name="Mondo S."/>
            <person name="Pangilinan J."/>
            <person name="Riley R."/>
            <person name="Labutti K."/>
            <person name="Andreopoulos B."/>
            <person name="Lipzen A."/>
            <person name="Chen C."/>
            <person name="Yanf M."/>
            <person name="Daum C."/>
            <person name="Ng V."/>
            <person name="Clum A."/>
            <person name="Ohm R."/>
            <person name="Martin F."/>
            <person name="Silar P."/>
            <person name="Natvig D."/>
            <person name="Lalanne C."/>
            <person name="Gautier V."/>
            <person name="Ament-Velasquez S.L."/>
            <person name="Kruys A."/>
            <person name="Hutchinson M.I."/>
            <person name="Powell A.J."/>
            <person name="Barry K."/>
            <person name="Miller A.N."/>
            <person name="Grigoriev I.V."/>
            <person name="Debuchy R."/>
            <person name="Gladieux P."/>
            <person name="Thoren M.H."/>
            <person name="Johannesson H."/>
        </authorList>
    </citation>
    <scope>NUCLEOTIDE SEQUENCE</scope>
    <source>
        <strain evidence="7">PSN293</strain>
    </source>
</reference>
<feature type="region of interest" description="Disordered" evidence="5">
    <location>
        <begin position="651"/>
        <end position="671"/>
    </location>
</feature>
<proteinExistence type="predicted"/>
<feature type="region of interest" description="Disordered" evidence="5">
    <location>
        <begin position="365"/>
        <end position="487"/>
    </location>
</feature>
<keyword evidence="3" id="KW-0539">Nucleus</keyword>
<feature type="coiled-coil region" evidence="4">
    <location>
        <begin position="42"/>
        <end position="76"/>
    </location>
</feature>
<dbReference type="InterPro" id="IPR013882">
    <property type="entry name" value="Ctp1_C"/>
</dbReference>
<feature type="compositionally biased region" description="Basic and acidic residues" evidence="5">
    <location>
        <begin position="441"/>
        <end position="450"/>
    </location>
</feature>
<keyword evidence="7" id="KW-0540">Nuclease</keyword>
<name>A0AAN6YMX8_9PEZI</name>
<keyword evidence="4" id="KW-0175">Coiled coil</keyword>
<evidence type="ECO:0000256" key="1">
    <source>
        <dbReference type="ARBA" id="ARBA00004123"/>
    </source>
</evidence>
<feature type="domain" description="DNA endonuclease activator Ctp1 C-terminal" evidence="6">
    <location>
        <begin position="561"/>
        <end position="674"/>
    </location>
</feature>
<evidence type="ECO:0000256" key="4">
    <source>
        <dbReference type="SAM" id="Coils"/>
    </source>
</evidence>
<feature type="region of interest" description="Disordered" evidence="5">
    <location>
        <begin position="178"/>
        <end position="221"/>
    </location>
</feature>
<keyword evidence="7" id="KW-0378">Hydrolase</keyword>
<dbReference type="EMBL" id="MU858047">
    <property type="protein sequence ID" value="KAK4219662.1"/>
    <property type="molecule type" value="Genomic_DNA"/>
</dbReference>
<dbReference type="GO" id="GO:0004519">
    <property type="term" value="F:endonuclease activity"/>
    <property type="evidence" value="ECO:0007669"/>
    <property type="project" value="UniProtKB-KW"/>
</dbReference>
<sequence>MGYWNEEGRPAIMAAVEAACDAVAETLTAEMRERDRTRHAFLADEVDRLKASAARASELEQENLTLMRQMNELRDTMKQTTAPVILENQRLEKNEASALPGRNGKRQPLGELPLNVITGQLQTKKGSDFSALEKANADLLQKLEVKRAAARHLKDQRDAWMKYAESLEKKVARLKGKILAHDKPDIPTPTVSRADTADDDDPPHDPSPLSSFVSNPEQESRASFYPEALDELRDSRRAASTPATLLPGNQKPLEQRPNAPRLAEEETWSGDEAEESDELPRLPTQPVEENIARIKQEPSSDRPIVVSERALRKRKNVNHGSGMPPARRLKTEHNGSSDPVITGTAAAFSPHSSIDLDGEQGEVMTPRKLNHFQVETPTNRTLTERRRQPLQELPTHVSDDDSTPIAPETRYQRPREEVGRPLPATDDDDDEALANGVAALAEDRPPEFHPRSSKTGKLQSLLNARPLGSDPVIPLRTPSSRTSSYLPQSAVALGDRRAASELRAGTAVGSTSLPGTAKRQPETPSAGHPRRQKPLRERPVSELKLEDFKINPKFNHGHTHAYNEVVRSRAERAELEGCTDPNCCGRAFSTMAQSELGFGGLDILKKPENIKLLEDYLGDDAYRLGSMAVNEKKELWLEAKTQDYAKRLGKHRHRFGRPPSPPGYWNPDFPSTQEVEARRKEGQEMESKMVEERWREATRGGGRWLFRDE</sequence>
<feature type="compositionally biased region" description="Polar residues" evidence="5">
    <location>
        <begin position="453"/>
        <end position="462"/>
    </location>
</feature>
<dbReference type="AlphaFoldDB" id="A0AAN6YMX8"/>
<dbReference type="Proteomes" id="UP001301769">
    <property type="component" value="Unassembled WGS sequence"/>
</dbReference>
<feature type="compositionally biased region" description="Basic and acidic residues" evidence="5">
    <location>
        <begin position="410"/>
        <end position="419"/>
    </location>
</feature>
<reference evidence="7" key="1">
    <citation type="journal article" date="2023" name="Mol. Phylogenet. Evol.">
        <title>Genome-scale phylogeny and comparative genomics of the fungal order Sordariales.</title>
        <authorList>
            <person name="Hensen N."/>
            <person name="Bonometti L."/>
            <person name="Westerberg I."/>
            <person name="Brannstrom I.O."/>
            <person name="Guillou S."/>
            <person name="Cros-Aarteil S."/>
            <person name="Calhoun S."/>
            <person name="Haridas S."/>
            <person name="Kuo A."/>
            <person name="Mondo S."/>
            <person name="Pangilinan J."/>
            <person name="Riley R."/>
            <person name="LaButti K."/>
            <person name="Andreopoulos B."/>
            <person name="Lipzen A."/>
            <person name="Chen C."/>
            <person name="Yan M."/>
            <person name="Daum C."/>
            <person name="Ng V."/>
            <person name="Clum A."/>
            <person name="Steindorff A."/>
            <person name="Ohm R.A."/>
            <person name="Martin F."/>
            <person name="Silar P."/>
            <person name="Natvig D.O."/>
            <person name="Lalanne C."/>
            <person name="Gautier V."/>
            <person name="Ament-Velasquez S.L."/>
            <person name="Kruys A."/>
            <person name="Hutchinson M.I."/>
            <person name="Powell A.J."/>
            <person name="Barry K."/>
            <person name="Miller A.N."/>
            <person name="Grigoriev I.V."/>
            <person name="Debuchy R."/>
            <person name="Gladieux P."/>
            <person name="Hiltunen Thoren M."/>
            <person name="Johannesson H."/>
        </authorList>
    </citation>
    <scope>NUCLEOTIDE SEQUENCE</scope>
    <source>
        <strain evidence="7">PSN293</strain>
    </source>
</reference>
<gene>
    <name evidence="7" type="ORF">QBC37DRAFT_110266</name>
</gene>
<feature type="region of interest" description="Disordered" evidence="5">
    <location>
        <begin position="504"/>
        <end position="542"/>
    </location>
</feature>
<feature type="compositionally biased region" description="Basic and acidic residues" evidence="5">
    <location>
        <begin position="290"/>
        <end position="300"/>
    </location>
</feature>
<dbReference type="GO" id="GO:0006281">
    <property type="term" value="P:DNA repair"/>
    <property type="evidence" value="ECO:0007669"/>
    <property type="project" value="InterPro"/>
</dbReference>
<organism evidence="7 8">
    <name type="scientific">Rhypophila decipiens</name>
    <dbReference type="NCBI Taxonomy" id="261697"/>
    <lineage>
        <taxon>Eukaryota</taxon>
        <taxon>Fungi</taxon>
        <taxon>Dikarya</taxon>
        <taxon>Ascomycota</taxon>
        <taxon>Pezizomycotina</taxon>
        <taxon>Sordariomycetes</taxon>
        <taxon>Sordariomycetidae</taxon>
        <taxon>Sordariales</taxon>
        <taxon>Naviculisporaceae</taxon>
        <taxon>Rhypophila</taxon>
    </lineage>
</organism>